<evidence type="ECO:0000313" key="1">
    <source>
        <dbReference type="EMBL" id="MBA2851673.1"/>
    </source>
</evidence>
<protein>
    <submittedName>
        <fullName evidence="1">Uncharacterized protein</fullName>
    </submittedName>
</protein>
<comment type="caution">
    <text evidence="1">The sequence shown here is derived from an EMBL/GenBank/DDBJ whole genome shotgun (WGS) entry which is preliminary data.</text>
</comment>
<gene>
    <name evidence="1" type="ORF">HNP86_001832</name>
</gene>
<organism evidence="1 2">
    <name type="scientific">Methanococcus maripaludis</name>
    <name type="common">Methanococcus deltae</name>
    <dbReference type="NCBI Taxonomy" id="39152"/>
    <lineage>
        <taxon>Archaea</taxon>
        <taxon>Methanobacteriati</taxon>
        <taxon>Methanobacteriota</taxon>
        <taxon>Methanomada group</taxon>
        <taxon>Methanococci</taxon>
        <taxon>Methanococcales</taxon>
        <taxon>Methanococcaceae</taxon>
        <taxon>Methanococcus</taxon>
    </lineage>
</organism>
<reference evidence="1 2" key="1">
    <citation type="submission" date="2020-07" db="EMBL/GenBank/DDBJ databases">
        <title>Genomic Encyclopedia of Type Strains, Phase IV (KMG-V): Genome sequencing to study the core and pangenomes of soil and plant-associated prokaryotes.</title>
        <authorList>
            <person name="Whitman W."/>
        </authorList>
    </citation>
    <scope>NUCLEOTIDE SEQUENCE [LARGE SCALE GENOMIC DNA]</scope>
    <source>
        <strain evidence="1 2">A1</strain>
    </source>
</reference>
<accession>A0A7J9NXD0</accession>
<name>A0A7J9NXD0_METMI</name>
<sequence length="274" mass="30574">MNFENLEKIKALATKYNVSEEDVEKIIQEVGDNPLKVVKAITAKGKADGDTGAGGAPAETYNVMVLGITEPLVSNEAQLRKCKQADGKYYAVGDDGNCIKEEGKLVEVIPRIEKIGYGFHGEELVSLTFYKDYEFEGVGNYEVKGTLSKNGHRIYARTATKIDDDIDENLIITNLVDDLQELPYDTAITGIFNIVFYKNTVNRKRGNDEALFGDETWTVQNAKGETMPQFINGPVPFKHEGGKLKGLFVGTLKKKNFNDRTYVNLYEPVFVCEF</sequence>
<dbReference type="EMBL" id="JACDUH010000003">
    <property type="protein sequence ID" value="MBA2851673.1"/>
    <property type="molecule type" value="Genomic_DNA"/>
</dbReference>
<proteinExistence type="predicted"/>
<dbReference type="Proteomes" id="UP000564425">
    <property type="component" value="Unassembled WGS sequence"/>
</dbReference>
<evidence type="ECO:0000313" key="2">
    <source>
        <dbReference type="Proteomes" id="UP000564425"/>
    </source>
</evidence>
<dbReference type="AlphaFoldDB" id="A0A7J9NXD0"/>
<dbReference type="RefSeq" id="WP_181501499.1">
    <property type="nucleotide sequence ID" value="NZ_JACDUH010000003.1"/>
</dbReference>